<dbReference type="OrthoDB" id="4531543at2"/>
<reference evidence="1 2" key="1">
    <citation type="submission" date="2018-09" db="EMBL/GenBank/DDBJ databases">
        <title>YIM PH21274 draft genome.</title>
        <authorList>
            <person name="Miao C."/>
        </authorList>
    </citation>
    <scope>NUCLEOTIDE SEQUENCE [LARGE SCALE GENOMIC DNA]</scope>
    <source>
        <strain evidence="1 2">YIM PH 21724</strain>
    </source>
</reference>
<evidence type="ECO:0000313" key="1">
    <source>
        <dbReference type="EMBL" id="RJO80015.1"/>
    </source>
</evidence>
<dbReference type="EMBL" id="QZFU01000006">
    <property type="protein sequence ID" value="RJO80015.1"/>
    <property type="molecule type" value="Genomic_DNA"/>
</dbReference>
<comment type="caution">
    <text evidence="1">The sequence shown here is derived from an EMBL/GenBank/DDBJ whole genome shotgun (WGS) entry which is preliminary data.</text>
</comment>
<name>A0A3A4L0V3_9NOCA</name>
<gene>
    <name evidence="1" type="ORF">D5S18_01850</name>
</gene>
<proteinExistence type="predicted"/>
<sequence length="374" mass="39593">MVEFAVGISELTGFKLDLQDVRTNFSANAARFLPTLSLPAGTGGQLAVLAQSVQKLESTLAGAHRNNLGVLDTLAANLGTAANQFQNSDEQHALAISRATATLDGQATAATSSAQGISRFGGLQLPTLQDVQDAQYTVRQVVTATIETLTPYDEPLSRAIGIKPVADYLSPLVADWESLQGVGKRIALLGINDYVTSQNISGGASWLRTSWTGDASNAFGITATSLGNSIAGRSTDLDTLAKIVENGGRLLERLVCNQSIGLLGAVTKSIGFLDFTLPLGVWALLLDSPMRDSMKSQISSAVETLKKDAAARKDAITTTIERIAGAMNYEPGRTALSYNPNEFELPDKVIIDHSTGRYGYGNNVWWEDAAASAV</sequence>
<dbReference type="AlphaFoldDB" id="A0A3A4L0V3"/>
<dbReference type="Proteomes" id="UP000266677">
    <property type="component" value="Unassembled WGS sequence"/>
</dbReference>
<dbReference type="RefSeq" id="WP_120037240.1">
    <property type="nucleotide sequence ID" value="NZ_QZFU01000006.1"/>
</dbReference>
<accession>A0A3A4L0V3</accession>
<organism evidence="1 2">
    <name type="scientific">Nocardia panacis</name>
    <dbReference type="NCBI Taxonomy" id="2340916"/>
    <lineage>
        <taxon>Bacteria</taxon>
        <taxon>Bacillati</taxon>
        <taxon>Actinomycetota</taxon>
        <taxon>Actinomycetes</taxon>
        <taxon>Mycobacteriales</taxon>
        <taxon>Nocardiaceae</taxon>
        <taxon>Nocardia</taxon>
    </lineage>
</organism>
<evidence type="ECO:0000313" key="2">
    <source>
        <dbReference type="Proteomes" id="UP000266677"/>
    </source>
</evidence>
<keyword evidence="2" id="KW-1185">Reference proteome</keyword>
<protein>
    <submittedName>
        <fullName evidence="1">Uncharacterized protein</fullName>
    </submittedName>
</protein>